<dbReference type="PANTHER" id="PTHR46532:SF11">
    <property type="entry name" value="DYNEIN AXONEMAL HEAVY CHAIN 12"/>
    <property type="match status" value="1"/>
</dbReference>
<reference evidence="3 4" key="1">
    <citation type="submission" date="2019-09" db="EMBL/GenBank/DDBJ databases">
        <title>Bird 10,000 Genomes (B10K) Project - Family phase.</title>
        <authorList>
            <person name="Zhang G."/>
        </authorList>
    </citation>
    <scope>NUCLEOTIDE SEQUENCE [LARGE SCALE GENOMIC DNA]</scope>
    <source>
        <strain evidence="3">B10K-DU-001-77</strain>
        <tissue evidence="3">Muscle</tissue>
    </source>
</reference>
<comment type="caution">
    <text evidence="3">The sequence shown here is derived from an EMBL/GenBank/DDBJ whole genome shotgun (WGS) entry which is preliminary data.</text>
</comment>
<evidence type="ECO:0000256" key="1">
    <source>
        <dbReference type="SAM" id="MobiDB-lite"/>
    </source>
</evidence>
<proteinExistence type="predicted"/>
<dbReference type="OrthoDB" id="286107at2759"/>
<dbReference type="GO" id="GO:0051959">
    <property type="term" value="F:dynein light intermediate chain binding"/>
    <property type="evidence" value="ECO:0007669"/>
    <property type="project" value="InterPro"/>
</dbReference>
<feature type="domain" description="Dynein heavy chain tail" evidence="2">
    <location>
        <begin position="3"/>
        <end position="441"/>
    </location>
</feature>
<keyword evidence="4" id="KW-1185">Reference proteome</keyword>
<evidence type="ECO:0000313" key="3">
    <source>
        <dbReference type="EMBL" id="NXR20967.1"/>
    </source>
</evidence>
<dbReference type="InterPro" id="IPR013594">
    <property type="entry name" value="Dynein_heavy_tail"/>
</dbReference>
<dbReference type="EMBL" id="VWYM01009579">
    <property type="protein sequence ID" value="NXR20967.1"/>
    <property type="molecule type" value="Genomic_DNA"/>
</dbReference>
<dbReference type="AlphaFoldDB" id="A0A7L2JCQ6"/>
<organism evidence="3 4">
    <name type="scientific">Cinclus mexicanus</name>
    <name type="common">American dipper</name>
    <dbReference type="NCBI Taxonomy" id="161649"/>
    <lineage>
        <taxon>Eukaryota</taxon>
        <taxon>Metazoa</taxon>
        <taxon>Chordata</taxon>
        <taxon>Craniata</taxon>
        <taxon>Vertebrata</taxon>
        <taxon>Euteleostomi</taxon>
        <taxon>Archelosauria</taxon>
        <taxon>Archosauria</taxon>
        <taxon>Dinosauria</taxon>
        <taxon>Saurischia</taxon>
        <taxon>Theropoda</taxon>
        <taxon>Coelurosauria</taxon>
        <taxon>Aves</taxon>
        <taxon>Neognathae</taxon>
        <taxon>Neoaves</taxon>
        <taxon>Telluraves</taxon>
        <taxon>Australaves</taxon>
        <taxon>Passeriformes</taxon>
        <taxon>Cinclidae</taxon>
        <taxon>Cinclus</taxon>
    </lineage>
</organism>
<dbReference type="PANTHER" id="PTHR46532">
    <property type="entry name" value="MALE FERTILITY FACTOR KL5"/>
    <property type="match status" value="1"/>
</dbReference>
<sequence length="882" mass="101409">VLMTQGIPKLMKTVQMIHRVSKYYNTSEKITSLLMKVTNQMVTTCKAYITDAGLNRVWDQETPIVIGKINECICLLKEYQKCFRDSKQETLASLGEKALEVSEVYIFGKSEAFCKRLEKIMQMIAIEENFNALTRCAVEGIDLMAVKFKNIYHIFQKKPYDNLDPQVTEFDVDFVKFMSEVERLETQLQTFMRTCFQKIVSSQNSLQLLQRFQNLNMPCLQEETAHTIGCILQRYVAELEATKKLYQTQKDDPPLARNMPPIAGKILWVRQLFRRVNEPITYFHKHSDILTSPEGKAVVQSYNKLAYVLVEFEVVYHSAWMKEMSQLQYPLQSTILVRHPTTEKFLVNFDPQILEIVRETKCMIKLGLEVPEQAVKIAIIENKLKSNRLQLEGLIQSYEDLRKATPNMFVNLLTPKMEKMEGVFRQGLTLLTWSSVTLETFFQEADKVLHVFRQLLRRVTVISDVQIGSILKEISSTSLVSLPVNAPIKIEDLLADNENYTKECAELLNSKSMHVEDAVQYLIDLFEKNYEFPSPMSSESQGRKHIAFERKEKEKEKTAEGPQSDDSKSGDKEEEFRKNCKDLLAYFSRRLLISLQKATRLSLDRIKRRMMSKLFCSKSEDIAPFLKAEVHLDIPNLVIVPSLDDIQQAINRMIHLTLEVNRGVAQWGQRHLQKSILKTEPGTQQAASAGFGSQGKKARKGEIIRKLKNFYAGVAENEVITKIIVLLSSAGTSLKEGVSQVLQVFDKYKVLWTEDKDTKFQEFFATGPSLSEIKEEIVHYDMFEQEMKNLKPTIRLGPIELHTGPLKNALAIEANSWKMLLCHYLNEEYKTKLLDVVSFINEYINRLSRPLGDLDDVRLAMEALSAIQEKRADIDMSMGPIE</sequence>
<evidence type="ECO:0000259" key="2">
    <source>
        <dbReference type="Pfam" id="PF08385"/>
    </source>
</evidence>
<dbReference type="GO" id="GO:0045505">
    <property type="term" value="F:dynein intermediate chain binding"/>
    <property type="evidence" value="ECO:0007669"/>
    <property type="project" value="InterPro"/>
</dbReference>
<dbReference type="InterPro" id="IPR026983">
    <property type="entry name" value="DHC"/>
</dbReference>
<feature type="region of interest" description="Disordered" evidence="1">
    <location>
        <begin position="549"/>
        <end position="573"/>
    </location>
</feature>
<dbReference type="Pfam" id="PF08385">
    <property type="entry name" value="DHC_N1"/>
    <property type="match status" value="1"/>
</dbReference>
<dbReference type="Proteomes" id="UP000590623">
    <property type="component" value="Unassembled WGS sequence"/>
</dbReference>
<evidence type="ECO:0000313" key="4">
    <source>
        <dbReference type="Proteomes" id="UP000590623"/>
    </source>
</evidence>
<feature type="non-terminal residue" evidence="3">
    <location>
        <position position="1"/>
    </location>
</feature>
<protein>
    <submittedName>
        <fullName evidence="3">DYH8 protein</fullName>
    </submittedName>
</protein>
<gene>
    <name evidence="3" type="primary">Dnah8_1</name>
    <name evidence="3" type="ORF">CINMEX_R02679</name>
</gene>
<dbReference type="GO" id="GO:0005858">
    <property type="term" value="C:axonemal dynein complex"/>
    <property type="evidence" value="ECO:0007669"/>
    <property type="project" value="TreeGrafter"/>
</dbReference>
<dbReference type="GO" id="GO:0007018">
    <property type="term" value="P:microtubule-based movement"/>
    <property type="evidence" value="ECO:0007669"/>
    <property type="project" value="InterPro"/>
</dbReference>
<accession>A0A7L2JCQ6</accession>
<feature type="non-terminal residue" evidence="3">
    <location>
        <position position="882"/>
    </location>
</feature>
<name>A0A7L2JCQ6_CINMU</name>